<comment type="caution">
    <text evidence="7">The sequence shown here is derived from an EMBL/GenBank/DDBJ whole genome shotgun (WGS) entry which is preliminary data.</text>
</comment>
<evidence type="ECO:0000259" key="6">
    <source>
        <dbReference type="Pfam" id="PF01979"/>
    </source>
</evidence>
<evidence type="ECO:0000256" key="4">
    <source>
        <dbReference type="ARBA" id="ARBA00022723"/>
    </source>
</evidence>
<evidence type="ECO:0000313" key="8">
    <source>
        <dbReference type="Proteomes" id="UP000823847"/>
    </source>
</evidence>
<sequence>MRKILIQHPTIINEGRHYEGDVLIAGDRVEAVFEGEAPAGVAAEADQVIDATGKWLMPGVIDDQVHFRDPGLTYKGDIESESRAAVAGGVTTYMDMPNTKPQTTTIEALEWKLNRAAEVSRANYAFFFGGTNDNWEEIRRLDRHRIPGLKLFLGSSTGNMLIDRPEALERIFGESGLLIAIHAEKEEVIKRNIQHYTNLYGDALDISFHSKIRSEEACYRCSSEAAELATRLGSRLHILHISTARELSLLSNQSPLSEKKITGEVCVHHLWFHDGDYARLGNRIKWNPSIKTLRDRKALREAVGDDTLDIVATDHAPHLWEEKQGSCLKAASGGPLVQHSLVAMLELAKEGVFTYEKVVEKMAHAPAELFRVDRRGYIRPGYYADLTLIDPHRTWTVAKENILYRCGWSPFEGVTFHHAVWKTFVNGELAYSDGQVNDAVRGREARFN</sequence>
<dbReference type="InterPro" id="IPR032466">
    <property type="entry name" value="Metal_Hydrolase"/>
</dbReference>
<accession>A0A9D1XS02</accession>
<evidence type="ECO:0000256" key="5">
    <source>
        <dbReference type="ARBA" id="ARBA00022801"/>
    </source>
</evidence>
<dbReference type="Pfam" id="PF01979">
    <property type="entry name" value="Amidohydro_1"/>
    <property type="match status" value="1"/>
</dbReference>
<dbReference type="AlphaFoldDB" id="A0A9D1XS02"/>
<evidence type="ECO:0000256" key="1">
    <source>
        <dbReference type="ARBA" id="ARBA00001947"/>
    </source>
</evidence>
<dbReference type="EMBL" id="DXEN01000064">
    <property type="protein sequence ID" value="HIX86596.1"/>
    <property type="molecule type" value="Genomic_DNA"/>
</dbReference>
<feature type="domain" description="Amidohydrolase-related" evidence="6">
    <location>
        <begin position="56"/>
        <end position="429"/>
    </location>
</feature>
<dbReference type="InterPro" id="IPR002195">
    <property type="entry name" value="Dihydroorotase_CS"/>
</dbReference>
<comment type="similarity">
    <text evidence="3">Belongs to the metallo-dependent hydrolases superfamily. DHOase family. Class I DHOase subfamily.</text>
</comment>
<dbReference type="Gene3D" id="3.20.20.140">
    <property type="entry name" value="Metal-dependent hydrolases"/>
    <property type="match status" value="1"/>
</dbReference>
<dbReference type="Proteomes" id="UP000823847">
    <property type="component" value="Unassembled WGS sequence"/>
</dbReference>
<protein>
    <submittedName>
        <fullName evidence="7">Dihydroorotase</fullName>
        <ecNumber evidence="7">3.5.2.3</ecNumber>
    </submittedName>
</protein>
<dbReference type="Gene3D" id="2.30.40.10">
    <property type="entry name" value="Urease, subunit C, domain 1"/>
    <property type="match status" value="1"/>
</dbReference>
<dbReference type="InterPro" id="IPR006680">
    <property type="entry name" value="Amidohydro-rel"/>
</dbReference>
<evidence type="ECO:0000313" key="7">
    <source>
        <dbReference type="EMBL" id="HIX86596.1"/>
    </source>
</evidence>
<dbReference type="CDD" id="cd01318">
    <property type="entry name" value="DHOase_IIb"/>
    <property type="match status" value="1"/>
</dbReference>
<dbReference type="SUPFAM" id="SSF51338">
    <property type="entry name" value="Composite domain of metallo-dependent hydrolases"/>
    <property type="match status" value="1"/>
</dbReference>
<dbReference type="GO" id="GO:0004038">
    <property type="term" value="F:allantoinase activity"/>
    <property type="evidence" value="ECO:0007669"/>
    <property type="project" value="TreeGrafter"/>
</dbReference>
<dbReference type="GO" id="GO:0005737">
    <property type="term" value="C:cytoplasm"/>
    <property type="evidence" value="ECO:0007669"/>
    <property type="project" value="TreeGrafter"/>
</dbReference>
<comment type="cofactor">
    <cofactor evidence="1">
        <name>Zn(2+)</name>
        <dbReference type="ChEBI" id="CHEBI:29105"/>
    </cofactor>
</comment>
<dbReference type="EC" id="3.5.2.3" evidence="7"/>
<keyword evidence="5 7" id="KW-0378">Hydrolase</keyword>
<dbReference type="GO" id="GO:0004151">
    <property type="term" value="F:dihydroorotase activity"/>
    <property type="evidence" value="ECO:0007669"/>
    <property type="project" value="UniProtKB-EC"/>
</dbReference>
<reference evidence="7" key="1">
    <citation type="journal article" date="2021" name="PeerJ">
        <title>Extensive microbial diversity within the chicken gut microbiome revealed by metagenomics and culture.</title>
        <authorList>
            <person name="Gilroy R."/>
            <person name="Ravi A."/>
            <person name="Getino M."/>
            <person name="Pursley I."/>
            <person name="Horton D.L."/>
            <person name="Alikhan N.F."/>
            <person name="Baker D."/>
            <person name="Gharbi K."/>
            <person name="Hall N."/>
            <person name="Watson M."/>
            <person name="Adriaenssens E.M."/>
            <person name="Foster-Nyarko E."/>
            <person name="Jarju S."/>
            <person name="Secka A."/>
            <person name="Antonio M."/>
            <person name="Oren A."/>
            <person name="Chaudhuri R.R."/>
            <person name="La Ragione R."/>
            <person name="Hildebrand F."/>
            <person name="Pallen M.J."/>
        </authorList>
    </citation>
    <scope>NUCLEOTIDE SEQUENCE</scope>
    <source>
        <strain evidence="7">ChiHecec2B26-12326</strain>
    </source>
</reference>
<evidence type="ECO:0000256" key="3">
    <source>
        <dbReference type="ARBA" id="ARBA00010286"/>
    </source>
</evidence>
<evidence type="ECO:0000256" key="2">
    <source>
        <dbReference type="ARBA" id="ARBA00002368"/>
    </source>
</evidence>
<dbReference type="PANTHER" id="PTHR43668:SF4">
    <property type="entry name" value="ALLANTOINASE"/>
    <property type="match status" value="1"/>
</dbReference>
<reference evidence="7" key="2">
    <citation type="submission" date="2021-04" db="EMBL/GenBank/DDBJ databases">
        <authorList>
            <person name="Gilroy R."/>
        </authorList>
    </citation>
    <scope>NUCLEOTIDE SEQUENCE</scope>
    <source>
        <strain evidence="7">ChiHecec2B26-12326</strain>
    </source>
</reference>
<gene>
    <name evidence="7" type="ORF">H9848_08330</name>
</gene>
<organism evidence="7 8">
    <name type="scientific">Candidatus Parabacteroides intestinigallinarum</name>
    <dbReference type="NCBI Taxonomy" id="2838722"/>
    <lineage>
        <taxon>Bacteria</taxon>
        <taxon>Pseudomonadati</taxon>
        <taxon>Bacteroidota</taxon>
        <taxon>Bacteroidia</taxon>
        <taxon>Bacteroidales</taxon>
        <taxon>Tannerellaceae</taxon>
        <taxon>Parabacteroides</taxon>
    </lineage>
</organism>
<keyword evidence="4" id="KW-0479">Metal-binding</keyword>
<dbReference type="NCBIfam" id="TIGR00857">
    <property type="entry name" value="pyrC_multi"/>
    <property type="match status" value="1"/>
</dbReference>
<dbReference type="NCBIfam" id="NF006688">
    <property type="entry name" value="PRK09236.1"/>
    <property type="match status" value="1"/>
</dbReference>
<dbReference type="GO" id="GO:0046872">
    <property type="term" value="F:metal ion binding"/>
    <property type="evidence" value="ECO:0007669"/>
    <property type="project" value="UniProtKB-KW"/>
</dbReference>
<dbReference type="PANTHER" id="PTHR43668">
    <property type="entry name" value="ALLANTOINASE"/>
    <property type="match status" value="1"/>
</dbReference>
<comment type="function">
    <text evidence="2">Catalyzes the reversible cyclization of carbamoyl aspartate to dihydroorotate.</text>
</comment>
<name>A0A9D1XS02_9BACT</name>
<dbReference type="InterPro" id="IPR011059">
    <property type="entry name" value="Metal-dep_hydrolase_composite"/>
</dbReference>
<dbReference type="GO" id="GO:0006145">
    <property type="term" value="P:purine nucleobase catabolic process"/>
    <property type="evidence" value="ECO:0007669"/>
    <property type="project" value="TreeGrafter"/>
</dbReference>
<proteinExistence type="inferred from homology"/>
<dbReference type="SUPFAM" id="SSF51556">
    <property type="entry name" value="Metallo-dependent hydrolases"/>
    <property type="match status" value="1"/>
</dbReference>
<dbReference type="InterPro" id="IPR050138">
    <property type="entry name" value="DHOase/Allantoinase_Hydrolase"/>
</dbReference>
<dbReference type="PROSITE" id="PS00483">
    <property type="entry name" value="DIHYDROOROTASE_2"/>
    <property type="match status" value="1"/>
</dbReference>